<dbReference type="RefSeq" id="WP_141381845.1">
    <property type="nucleotide sequence ID" value="NZ_BJNF01000002.1"/>
</dbReference>
<dbReference type="Proteomes" id="UP000318825">
    <property type="component" value="Unassembled WGS sequence"/>
</dbReference>
<sequence>MIGAVITWLATSKVGRALAAGLGIAAAIGLAFAKVFSAGKAVQQAKQQRQSLDNLRERAKKNDEVRTLNGDDLRERLGRWVPDNDER</sequence>
<dbReference type="EMBL" id="BJNF01000002">
    <property type="protein sequence ID" value="GEC14270.1"/>
    <property type="molecule type" value="Genomic_DNA"/>
</dbReference>
<evidence type="ECO:0000313" key="3">
    <source>
        <dbReference type="Proteomes" id="UP000318825"/>
    </source>
</evidence>
<keyword evidence="1" id="KW-0175">Coiled coil</keyword>
<comment type="caution">
    <text evidence="2">The sequence shown here is derived from an EMBL/GenBank/DDBJ whole genome shotgun (WGS) entry which is preliminary data.</text>
</comment>
<reference evidence="2 3" key="1">
    <citation type="submission" date="2019-06" db="EMBL/GenBank/DDBJ databases">
        <title>Whole genome shotgun sequence of Nitrobacter winogradskyi NBRC 14297.</title>
        <authorList>
            <person name="Hosoyama A."/>
            <person name="Uohara A."/>
            <person name="Ohji S."/>
            <person name="Ichikawa N."/>
        </authorList>
    </citation>
    <scope>NUCLEOTIDE SEQUENCE [LARGE SCALE GENOMIC DNA]</scope>
    <source>
        <strain evidence="2 3">NBRC 14297</strain>
    </source>
</reference>
<evidence type="ECO:0000256" key="1">
    <source>
        <dbReference type="SAM" id="Coils"/>
    </source>
</evidence>
<dbReference type="AlphaFoldDB" id="A0A4Y3W8D9"/>
<evidence type="ECO:0000313" key="2">
    <source>
        <dbReference type="EMBL" id="GEC14270.1"/>
    </source>
</evidence>
<feature type="coiled-coil region" evidence="1">
    <location>
        <begin position="38"/>
        <end position="65"/>
    </location>
</feature>
<proteinExistence type="predicted"/>
<accession>A0A4Y3W8D9</accession>
<gene>
    <name evidence="2" type="ORF">NWI01_01620</name>
</gene>
<protein>
    <submittedName>
        <fullName evidence="2">Uncharacterized protein</fullName>
    </submittedName>
</protein>
<name>A0A4Y3W8D9_NITWI</name>
<dbReference type="OrthoDB" id="8270101at2"/>
<organism evidence="2 3">
    <name type="scientific">Nitrobacter winogradskyi</name>
    <name type="common">Nitrobacter agilis</name>
    <dbReference type="NCBI Taxonomy" id="913"/>
    <lineage>
        <taxon>Bacteria</taxon>
        <taxon>Pseudomonadati</taxon>
        <taxon>Pseudomonadota</taxon>
        <taxon>Alphaproteobacteria</taxon>
        <taxon>Hyphomicrobiales</taxon>
        <taxon>Nitrobacteraceae</taxon>
        <taxon>Nitrobacter</taxon>
    </lineage>
</organism>